<keyword evidence="14" id="KW-1185">Reference proteome</keyword>
<keyword evidence="8" id="KW-0378">Hydrolase</keyword>
<feature type="domain" description="Uracil-DNA glycosylase-like" evidence="12">
    <location>
        <begin position="75"/>
        <end position="223"/>
    </location>
</feature>
<dbReference type="NCBIfam" id="TIGR00758">
    <property type="entry name" value="UDG_fam4"/>
    <property type="match status" value="1"/>
</dbReference>
<evidence type="ECO:0000256" key="10">
    <source>
        <dbReference type="ARBA" id="ARBA00023014"/>
    </source>
</evidence>
<evidence type="ECO:0000256" key="1">
    <source>
        <dbReference type="ARBA" id="ARBA00001400"/>
    </source>
</evidence>
<dbReference type="PANTHER" id="PTHR33693">
    <property type="entry name" value="TYPE-5 URACIL-DNA GLYCOSYLASE"/>
    <property type="match status" value="1"/>
</dbReference>
<dbReference type="GO" id="GO:0046872">
    <property type="term" value="F:metal ion binding"/>
    <property type="evidence" value="ECO:0007669"/>
    <property type="project" value="UniProtKB-KW"/>
</dbReference>
<evidence type="ECO:0000256" key="4">
    <source>
        <dbReference type="ARBA" id="ARBA00019403"/>
    </source>
</evidence>
<dbReference type="EC" id="3.2.2.27" evidence="3"/>
<dbReference type="SMART" id="SM00987">
    <property type="entry name" value="UreE_C"/>
    <property type="match status" value="1"/>
</dbReference>
<keyword evidence="5" id="KW-0004">4Fe-4S</keyword>
<keyword evidence="10" id="KW-0411">Iron-sulfur</keyword>
<dbReference type="OrthoDB" id="5290748at2"/>
<dbReference type="RefSeq" id="WP_126323441.1">
    <property type="nucleotide sequence ID" value="NZ_AP018005.1"/>
</dbReference>
<keyword evidence="11" id="KW-0234">DNA repair</keyword>
<dbReference type="GO" id="GO:0006281">
    <property type="term" value="P:DNA repair"/>
    <property type="evidence" value="ECO:0007669"/>
    <property type="project" value="UniProtKB-KW"/>
</dbReference>
<evidence type="ECO:0000256" key="11">
    <source>
        <dbReference type="ARBA" id="ARBA00023204"/>
    </source>
</evidence>
<accession>A0A2Z5UXQ8</accession>
<dbReference type="KEGG" id="rvi:RVIR1_14720"/>
<dbReference type="GO" id="GO:0051539">
    <property type="term" value="F:4 iron, 4 sulfur cluster binding"/>
    <property type="evidence" value="ECO:0007669"/>
    <property type="project" value="UniProtKB-KW"/>
</dbReference>
<dbReference type="InterPro" id="IPR036895">
    <property type="entry name" value="Uracil-DNA_glycosylase-like_sf"/>
</dbReference>
<dbReference type="InterPro" id="IPR005122">
    <property type="entry name" value="Uracil-DNA_glycosylase-like"/>
</dbReference>
<keyword evidence="7" id="KW-0227">DNA damage</keyword>
<evidence type="ECO:0000313" key="13">
    <source>
        <dbReference type="EMBL" id="BBB15910.1"/>
    </source>
</evidence>
<comment type="similarity">
    <text evidence="2">Belongs to the uracil-DNA glycosylase (UDG) superfamily. Type 4 (UDGa) family.</text>
</comment>
<evidence type="ECO:0000256" key="6">
    <source>
        <dbReference type="ARBA" id="ARBA00022723"/>
    </source>
</evidence>
<evidence type="ECO:0000256" key="9">
    <source>
        <dbReference type="ARBA" id="ARBA00023004"/>
    </source>
</evidence>
<dbReference type="GO" id="GO:0004844">
    <property type="term" value="F:uracil DNA N-glycosylase activity"/>
    <property type="evidence" value="ECO:0007669"/>
    <property type="project" value="UniProtKB-EC"/>
</dbReference>
<name>A0A2Z5UXQ8_9COXI</name>
<gene>
    <name evidence="13" type="ORF">RVIR1_14720</name>
</gene>
<dbReference type="InterPro" id="IPR051536">
    <property type="entry name" value="UDG_Type-4/5"/>
</dbReference>
<evidence type="ECO:0000256" key="3">
    <source>
        <dbReference type="ARBA" id="ARBA00012030"/>
    </source>
</evidence>
<evidence type="ECO:0000313" key="14">
    <source>
        <dbReference type="Proteomes" id="UP000282483"/>
    </source>
</evidence>
<dbReference type="InterPro" id="IPR005273">
    <property type="entry name" value="Ura-DNA_glyco_family4"/>
</dbReference>
<dbReference type="EMBL" id="AP018005">
    <property type="protein sequence ID" value="BBB15910.1"/>
    <property type="molecule type" value="Genomic_DNA"/>
</dbReference>
<protein>
    <recommendedName>
        <fullName evidence="4">Type-4 uracil-DNA glycosylase</fullName>
        <ecNumber evidence="3">3.2.2.27</ecNumber>
    </recommendedName>
</protein>
<dbReference type="AlphaFoldDB" id="A0A2Z5UXQ8"/>
<evidence type="ECO:0000259" key="12">
    <source>
        <dbReference type="SMART" id="SM00986"/>
    </source>
</evidence>
<dbReference type="Gene3D" id="3.40.470.10">
    <property type="entry name" value="Uracil-DNA glycosylase-like domain"/>
    <property type="match status" value="1"/>
</dbReference>
<comment type="catalytic activity">
    <reaction evidence="1">
        <text>Hydrolyzes single-stranded DNA or mismatched double-stranded DNA and polynucleotides, releasing free uracil.</text>
        <dbReference type="EC" id="3.2.2.27"/>
    </reaction>
</comment>
<dbReference type="Proteomes" id="UP000282483">
    <property type="component" value="Chromosome"/>
</dbReference>
<reference evidence="13 14" key="1">
    <citation type="submission" date="2017-03" db="EMBL/GenBank/DDBJ databases">
        <title>The genome sequence of Candidatus Rickettsiella viridis.</title>
        <authorList>
            <person name="Nikoh N."/>
            <person name="Tsuchida T."/>
            <person name="Yamaguchi K."/>
            <person name="Maeda T."/>
            <person name="Shigenobu S."/>
            <person name="Fukatsu T."/>
        </authorList>
    </citation>
    <scope>NUCLEOTIDE SEQUENCE [LARGE SCALE GENOMIC DNA]</scope>
    <source>
        <strain evidence="13 14">Ap-RA04</strain>
    </source>
</reference>
<sequence length="233" mass="26325">MVDTKKLKYLEKIGIDVWIPREQKLVKQTKAKDSPKKLDITRGEQIATMSWEALQLEVARCQACNLYKTRTNPVFGVGNPNADLLVIGEAPGANEDKQGEPFVGRGGQLLTNMLLSIGFKREDIYIANILKSRPPNNRDPSPEEVKACTPFLLRQISLIKPKLILAVGRIAAHFLLATNDSMGNLRGKLFHYGDHKIPLRVTYHPAYLLRAPREKRKAWQDMQCIKKQLQGSQ</sequence>
<evidence type="ECO:0000256" key="7">
    <source>
        <dbReference type="ARBA" id="ARBA00022763"/>
    </source>
</evidence>
<evidence type="ECO:0000256" key="2">
    <source>
        <dbReference type="ARBA" id="ARBA00006521"/>
    </source>
</evidence>
<evidence type="ECO:0000256" key="8">
    <source>
        <dbReference type="ARBA" id="ARBA00022801"/>
    </source>
</evidence>
<organism evidence="13 14">
    <name type="scientific">Candidatus Rickettsiella viridis</name>
    <dbReference type="NCBI Taxonomy" id="676208"/>
    <lineage>
        <taxon>Bacteria</taxon>
        <taxon>Pseudomonadati</taxon>
        <taxon>Pseudomonadota</taxon>
        <taxon>Gammaproteobacteria</taxon>
        <taxon>Legionellales</taxon>
        <taxon>Coxiellaceae</taxon>
        <taxon>Rickettsiella</taxon>
    </lineage>
</organism>
<proteinExistence type="inferred from homology"/>
<dbReference type="SUPFAM" id="SSF52141">
    <property type="entry name" value="Uracil-DNA glycosylase-like"/>
    <property type="match status" value="1"/>
</dbReference>
<dbReference type="SMART" id="SM00986">
    <property type="entry name" value="UDG"/>
    <property type="match status" value="1"/>
</dbReference>
<keyword evidence="6" id="KW-0479">Metal-binding</keyword>
<dbReference type="CDD" id="cd10030">
    <property type="entry name" value="UDG-F4_TTUDGA_SPO1dp_like"/>
    <property type="match status" value="1"/>
</dbReference>
<dbReference type="PANTHER" id="PTHR33693:SF1">
    <property type="entry name" value="TYPE-4 URACIL-DNA GLYCOSYLASE"/>
    <property type="match status" value="1"/>
</dbReference>
<evidence type="ECO:0000256" key="5">
    <source>
        <dbReference type="ARBA" id="ARBA00022485"/>
    </source>
</evidence>
<dbReference type="Pfam" id="PF03167">
    <property type="entry name" value="UDG"/>
    <property type="match status" value="1"/>
</dbReference>
<keyword evidence="9" id="KW-0408">Iron</keyword>